<evidence type="ECO:0000313" key="1">
    <source>
        <dbReference type="EMBL" id="KAG8582270.1"/>
    </source>
</evidence>
<protein>
    <submittedName>
        <fullName evidence="1">Uncharacterized protein</fullName>
    </submittedName>
</protein>
<dbReference type="AlphaFoldDB" id="A0AAV7CC48"/>
<dbReference type="Proteomes" id="UP000824782">
    <property type="component" value="Unassembled WGS sequence"/>
</dbReference>
<comment type="caution">
    <text evidence="1">The sequence shown here is derived from an EMBL/GenBank/DDBJ whole genome shotgun (WGS) entry which is preliminary data.</text>
</comment>
<accession>A0AAV7CC48</accession>
<dbReference type="EMBL" id="WNYA01000003">
    <property type="protein sequence ID" value="KAG8582270.1"/>
    <property type="molecule type" value="Genomic_DNA"/>
</dbReference>
<sequence length="100" mass="11319">MVYQMLSRHVLRKILRQPHAETYIHRQVAVNGVGFGVEELRADPCPASFKSRTCAECLLSPLRNESAEDGEAQKVVQESAQRRAVYRVFMTQMPGGWVSN</sequence>
<reference evidence="1" key="1">
    <citation type="thesis" date="2020" institute="ProQuest LLC" country="789 East Eisenhower Parkway, Ann Arbor, MI, USA">
        <title>Comparative Genomics and Chromosome Evolution.</title>
        <authorList>
            <person name="Mudd A.B."/>
        </authorList>
    </citation>
    <scope>NUCLEOTIDE SEQUENCE</scope>
    <source>
        <strain evidence="1">237g6f4</strain>
        <tissue evidence="1">Blood</tissue>
    </source>
</reference>
<keyword evidence="2" id="KW-1185">Reference proteome</keyword>
<gene>
    <name evidence="1" type="ORF">GDO81_007981</name>
</gene>
<proteinExistence type="predicted"/>
<name>A0AAV7CC48_ENGPU</name>
<organism evidence="1 2">
    <name type="scientific">Engystomops pustulosus</name>
    <name type="common">Tungara frog</name>
    <name type="synonym">Physalaemus pustulosus</name>
    <dbReference type="NCBI Taxonomy" id="76066"/>
    <lineage>
        <taxon>Eukaryota</taxon>
        <taxon>Metazoa</taxon>
        <taxon>Chordata</taxon>
        <taxon>Craniata</taxon>
        <taxon>Vertebrata</taxon>
        <taxon>Euteleostomi</taxon>
        <taxon>Amphibia</taxon>
        <taxon>Batrachia</taxon>
        <taxon>Anura</taxon>
        <taxon>Neobatrachia</taxon>
        <taxon>Hyloidea</taxon>
        <taxon>Leptodactylidae</taxon>
        <taxon>Leiuperinae</taxon>
        <taxon>Engystomops</taxon>
    </lineage>
</organism>
<evidence type="ECO:0000313" key="2">
    <source>
        <dbReference type="Proteomes" id="UP000824782"/>
    </source>
</evidence>